<keyword evidence="5" id="KW-1185">Reference proteome</keyword>
<evidence type="ECO:0000313" key="5">
    <source>
        <dbReference type="Proteomes" id="UP000001168"/>
    </source>
</evidence>
<keyword evidence="2" id="KW-0479">Metal-binding</keyword>
<dbReference type="PANTHER" id="PTHR11014">
    <property type="entry name" value="PEPTIDASE M20 FAMILY MEMBER"/>
    <property type="match status" value="1"/>
</dbReference>
<dbReference type="GO" id="GO:0019877">
    <property type="term" value="P:diaminopimelate biosynthetic process"/>
    <property type="evidence" value="ECO:0007669"/>
    <property type="project" value="UniProtKB-ARBA"/>
</dbReference>
<reference evidence="4 5" key="1">
    <citation type="journal article" date="1994" name="J. Ferment. Bioeng.">
        <title>Molecular cloning and nucleotide sequence of the gene for an alkaline protease from the alkalophilic Bacillus sp. KSM-K16.</title>
        <authorList>
            <person name="Hakamada Y."/>
            <person name="Kobayashi T."/>
            <person name="Hitomi J."/>
            <person name="Kawai S."/>
            <person name="Ito S."/>
        </authorList>
    </citation>
    <scope>NUCLEOTIDE SEQUENCE [LARGE SCALE GENOMIC DNA]</scope>
    <source>
        <strain evidence="4 5">KSM-K16</strain>
    </source>
</reference>
<feature type="binding site" evidence="2">
    <location>
        <position position="147"/>
    </location>
    <ligand>
        <name>Mn(2+)</name>
        <dbReference type="ChEBI" id="CHEBI:29035"/>
        <label>2</label>
    </ligand>
</feature>
<gene>
    <name evidence="4" type="ordered locus">ABC2804</name>
</gene>
<dbReference type="Gene3D" id="3.40.630.10">
    <property type="entry name" value="Zn peptidases"/>
    <property type="match status" value="1"/>
</dbReference>
<dbReference type="STRING" id="66692.ABC2804"/>
<reference evidence="4 5" key="5">
    <citation type="journal article" date="2007" name="Extremophiles">
        <title>Intragenomic diversity of the V1 regions of 16S rRNA genes in high-alkaline protease-producing Bacillus clausii spp.</title>
        <authorList>
            <person name="Kageyama Y."/>
            <person name="Takaki Y."/>
            <person name="Shimamura S."/>
            <person name="Nishi S."/>
            <person name="Nogi Y."/>
            <person name="Uchimura K."/>
            <person name="Kobayashi T."/>
            <person name="Hitomi J."/>
            <person name="Ozaki K."/>
            <person name="Kawai S."/>
            <person name="Ito S."/>
            <person name="Horikoshi K."/>
        </authorList>
    </citation>
    <scope>NUCLEOTIDE SEQUENCE [LARGE SCALE GENOMIC DNA]</scope>
    <source>
        <strain evidence="4 5">KSM-K16</strain>
    </source>
</reference>
<comment type="cofactor">
    <cofactor evidence="2">
        <name>Mn(2+)</name>
        <dbReference type="ChEBI" id="CHEBI:29035"/>
    </cofactor>
    <text evidence="2">The Mn(2+) ion enhances activity.</text>
</comment>
<dbReference type="eggNOG" id="COG1473">
    <property type="taxonomic scope" value="Bacteria"/>
</dbReference>
<evidence type="ECO:0000256" key="1">
    <source>
        <dbReference type="ARBA" id="ARBA00022801"/>
    </source>
</evidence>
<protein>
    <submittedName>
        <fullName evidence="4">N-acyl-L-amino acid amidohydrolase</fullName>
        <ecNumber evidence="4">3.5.1.14</ecNumber>
    </submittedName>
</protein>
<keyword evidence="1 4" id="KW-0378">Hydrolase</keyword>
<dbReference type="InterPro" id="IPR017439">
    <property type="entry name" value="Amidohydrolase"/>
</dbReference>
<dbReference type="InterPro" id="IPR002933">
    <property type="entry name" value="Peptidase_M20"/>
</dbReference>
<sequence length="400" mass="43621">MEIGVEAMEGIATKKLETLQAQVIEWRRHLHANPELSFEEVETPAFIVQKLKEIGFTDIREHVGGRGVVAKLHGKKPGPTIAFRADFDALPIHEENDVSYASTKPGVMHACGHDGHTAALLGVAATLFDQVDELRGTIVFLFQHAEEKPPGGAREMIADGCLEGVDAVFGAHVSSQIPLGQINASPGAVMAAVDAFTVHIQGKGGHGAHPHSTIDSIVIGSQLVNDLQTIVSRRINPMDTAVVTVGVFQAGTAFNVIADTARIEGTVRTFQEETRAFIEEEIRAIVSGKEHGGHVTCTIDYLNGYPPLVNAEKETEVIRDLAKGVFGEENVLMLPAALGGEDFAYYLEEKPGCFFHVGGRTEEERTQFPHHHPRFDFDERALFHIGEMFLAIANQYLRSH</sequence>
<feature type="binding site" evidence="2">
    <location>
        <position position="172"/>
    </location>
    <ligand>
        <name>Mn(2+)</name>
        <dbReference type="ChEBI" id="CHEBI:29035"/>
        <label>2</label>
    </ligand>
</feature>
<organism evidence="4 5">
    <name type="scientific">Shouchella clausii (strain KSM-K16)</name>
    <name type="common">Alkalihalobacillus clausii</name>
    <dbReference type="NCBI Taxonomy" id="66692"/>
    <lineage>
        <taxon>Bacteria</taxon>
        <taxon>Bacillati</taxon>
        <taxon>Bacillota</taxon>
        <taxon>Bacilli</taxon>
        <taxon>Bacillales</taxon>
        <taxon>Bacillaceae</taxon>
        <taxon>Shouchella</taxon>
    </lineage>
</organism>
<dbReference type="GO" id="GO:0004046">
    <property type="term" value="F:aminoacylase activity"/>
    <property type="evidence" value="ECO:0007669"/>
    <property type="project" value="UniProtKB-EC"/>
</dbReference>
<dbReference type="SUPFAM" id="SSF55031">
    <property type="entry name" value="Bacterial exopeptidase dimerisation domain"/>
    <property type="match status" value="1"/>
</dbReference>
<dbReference type="EMBL" id="AP006627">
    <property type="protein sequence ID" value="BAD65338.1"/>
    <property type="molecule type" value="Genomic_DNA"/>
</dbReference>
<evidence type="ECO:0000259" key="3">
    <source>
        <dbReference type="Pfam" id="PF07687"/>
    </source>
</evidence>
<dbReference type="EC" id="3.5.1.14" evidence="4"/>
<dbReference type="PANTHER" id="PTHR11014:SF63">
    <property type="entry name" value="METALLOPEPTIDASE, PUTATIVE (AFU_ORTHOLOGUE AFUA_6G09600)-RELATED"/>
    <property type="match status" value="1"/>
</dbReference>
<reference evidence="4 5" key="2">
    <citation type="journal article" date="1995" name="Appl. Microbiol. Biotechnol.">
        <title>Purification and properties of an alkaline protease from alkalophilic Bacillus sp. KSM-K16.</title>
        <authorList>
            <person name="Kobayashi T."/>
            <person name="Hakamada Y."/>
            <person name="Adachi S."/>
            <person name="Hitomi J."/>
            <person name="Yoshimatsu T."/>
            <person name="Koike K."/>
            <person name="Kawai S."/>
            <person name="Ito S."/>
        </authorList>
    </citation>
    <scope>NUCLEOTIDE SEQUENCE [LARGE SCALE GENOMIC DNA]</scope>
    <source>
        <strain evidence="4 5">KSM-K16</strain>
    </source>
</reference>
<dbReference type="GO" id="GO:0046872">
    <property type="term" value="F:metal ion binding"/>
    <property type="evidence" value="ECO:0007669"/>
    <property type="project" value="UniProtKB-KW"/>
</dbReference>
<dbReference type="Proteomes" id="UP000001168">
    <property type="component" value="Chromosome"/>
</dbReference>
<evidence type="ECO:0000256" key="2">
    <source>
        <dbReference type="PIRSR" id="PIRSR005962-1"/>
    </source>
</evidence>
<dbReference type="PIRSF" id="PIRSF005962">
    <property type="entry name" value="Pept_M20D_amidohydro"/>
    <property type="match status" value="1"/>
</dbReference>
<dbReference type="NCBIfam" id="TIGR01891">
    <property type="entry name" value="amidohydrolases"/>
    <property type="match status" value="1"/>
</dbReference>
<dbReference type="Pfam" id="PF01546">
    <property type="entry name" value="Peptidase_M20"/>
    <property type="match status" value="1"/>
</dbReference>
<dbReference type="Gene3D" id="3.30.70.360">
    <property type="match status" value="1"/>
</dbReference>
<dbReference type="Pfam" id="PF07687">
    <property type="entry name" value="M20_dimer"/>
    <property type="match status" value="1"/>
</dbReference>
<feature type="binding site" evidence="2">
    <location>
        <position position="371"/>
    </location>
    <ligand>
        <name>Mn(2+)</name>
        <dbReference type="ChEBI" id="CHEBI:29035"/>
        <label>2</label>
    </ligand>
</feature>
<dbReference type="InterPro" id="IPR036264">
    <property type="entry name" value="Bact_exopeptidase_dim_dom"/>
</dbReference>
<reference evidence="4 5" key="3">
    <citation type="journal article" date="1997" name="Protein Eng.">
        <title>High-resolution crystal structure of M-protease: phylogeny aided analysis of the high-alkaline adaptation mechanism.</title>
        <authorList>
            <person name="Shirai T."/>
            <person name="Suzuki A."/>
            <person name="Yamane T."/>
            <person name="Ashida T."/>
            <person name="Kobayashi T."/>
            <person name="Ito S."/>
        </authorList>
    </citation>
    <scope>NUCLEOTIDE SEQUENCE [LARGE SCALE GENOMIC DNA]</scope>
    <source>
        <strain evidence="4 5">KSM-K16</strain>
    </source>
</reference>
<dbReference type="KEGG" id="bcl:ABC2804"/>
<keyword evidence="2" id="KW-0464">Manganese</keyword>
<dbReference type="FunFam" id="3.30.70.360:FF:000001">
    <property type="entry name" value="N-acetyldiaminopimelate deacetylase"/>
    <property type="match status" value="1"/>
</dbReference>
<dbReference type="GO" id="GO:0050118">
    <property type="term" value="F:N-acetyldiaminopimelate deacetylase activity"/>
    <property type="evidence" value="ECO:0007669"/>
    <property type="project" value="UniProtKB-ARBA"/>
</dbReference>
<accession>Q5WE72</accession>
<feature type="binding site" evidence="2">
    <location>
        <position position="111"/>
    </location>
    <ligand>
        <name>Mn(2+)</name>
        <dbReference type="ChEBI" id="CHEBI:29035"/>
        <label>2</label>
    </ligand>
</feature>
<dbReference type="SUPFAM" id="SSF53187">
    <property type="entry name" value="Zn-dependent exopeptidases"/>
    <property type="match status" value="1"/>
</dbReference>
<proteinExistence type="predicted"/>
<evidence type="ECO:0000313" key="4">
    <source>
        <dbReference type="EMBL" id="BAD65338.1"/>
    </source>
</evidence>
<dbReference type="HOGENOM" id="CLU_023257_0_1_9"/>
<feature type="binding site" evidence="2">
    <location>
        <position position="113"/>
    </location>
    <ligand>
        <name>Mn(2+)</name>
        <dbReference type="ChEBI" id="CHEBI:29035"/>
        <label>2</label>
    </ligand>
</feature>
<name>Q5WE72_SHOC1</name>
<dbReference type="InterPro" id="IPR011650">
    <property type="entry name" value="Peptidase_M20_dimer"/>
</dbReference>
<feature type="domain" description="Peptidase M20 dimerisation" evidence="3">
    <location>
        <begin position="196"/>
        <end position="289"/>
    </location>
</feature>
<dbReference type="AlphaFoldDB" id="Q5WE72"/>
<reference evidence="5" key="4">
    <citation type="submission" date="2003-10" db="EMBL/GenBank/DDBJ databases">
        <title>The complete genome sequence of the alkaliphilic Bacillus clausii KSM-K16.</title>
        <authorList>
            <person name="Takaki Y."/>
            <person name="Kageyama Y."/>
            <person name="Shimamura S."/>
            <person name="Suzuki H."/>
            <person name="Nishi S."/>
            <person name="Hatada Y."/>
            <person name="Kawai S."/>
            <person name="Ito S."/>
            <person name="Horikoshi K."/>
        </authorList>
    </citation>
    <scope>NUCLEOTIDE SEQUENCE [LARGE SCALE GENOMIC DNA]</scope>
    <source>
        <strain evidence="5">KSM-K16</strain>
    </source>
</reference>